<feature type="non-terminal residue" evidence="1">
    <location>
        <position position="1"/>
    </location>
</feature>
<comment type="caution">
    <text evidence="1">The sequence shown here is derived from an EMBL/GenBank/DDBJ whole genome shotgun (WGS) entry which is preliminary data.</text>
</comment>
<gene>
    <name evidence="1" type="ORF">IWW36_005914</name>
</gene>
<dbReference type="EMBL" id="JANBUW010001780">
    <property type="protein sequence ID" value="KAJ2842422.1"/>
    <property type="molecule type" value="Genomic_DNA"/>
</dbReference>
<sequence>FGLHLGDLVPEVPQVLQNMYMQRLQKIAQISQQGSNVETLDFVQSLDKTETRMLKLCQQSQNAMTEWQQNKVYFLKKAPAIS</sequence>
<dbReference type="AlphaFoldDB" id="A0A9W8LXD6"/>
<accession>A0A9W8LXD6</accession>
<keyword evidence="2" id="KW-1185">Reference proteome</keyword>
<name>A0A9W8LXD6_9FUNG</name>
<proteinExistence type="predicted"/>
<evidence type="ECO:0000313" key="1">
    <source>
        <dbReference type="EMBL" id="KAJ2842422.1"/>
    </source>
</evidence>
<organism evidence="1 2">
    <name type="scientific">Coemansia brasiliensis</name>
    <dbReference type="NCBI Taxonomy" id="2650707"/>
    <lineage>
        <taxon>Eukaryota</taxon>
        <taxon>Fungi</taxon>
        <taxon>Fungi incertae sedis</taxon>
        <taxon>Zoopagomycota</taxon>
        <taxon>Kickxellomycotina</taxon>
        <taxon>Kickxellomycetes</taxon>
        <taxon>Kickxellales</taxon>
        <taxon>Kickxellaceae</taxon>
        <taxon>Coemansia</taxon>
    </lineage>
</organism>
<dbReference type="Gene3D" id="1.20.58.2050">
    <property type="match status" value="1"/>
</dbReference>
<dbReference type="SUPFAM" id="SSF158573">
    <property type="entry name" value="GINS helical bundle-like"/>
    <property type="match status" value="1"/>
</dbReference>
<reference evidence="1" key="1">
    <citation type="submission" date="2022-07" db="EMBL/GenBank/DDBJ databases">
        <title>Phylogenomic reconstructions and comparative analyses of Kickxellomycotina fungi.</title>
        <authorList>
            <person name="Reynolds N.K."/>
            <person name="Stajich J.E."/>
            <person name="Barry K."/>
            <person name="Grigoriev I.V."/>
            <person name="Crous P."/>
            <person name="Smith M.E."/>
        </authorList>
    </citation>
    <scope>NUCLEOTIDE SEQUENCE</scope>
    <source>
        <strain evidence="1">NRRL 1566</strain>
    </source>
</reference>
<dbReference type="Proteomes" id="UP001139887">
    <property type="component" value="Unassembled WGS sequence"/>
</dbReference>
<dbReference type="InterPro" id="IPR036224">
    <property type="entry name" value="GINS_bundle-like_dom_sf"/>
</dbReference>
<protein>
    <submittedName>
        <fullName evidence="1">Uncharacterized protein</fullName>
    </submittedName>
</protein>
<dbReference type="InterPro" id="IPR038437">
    <property type="entry name" value="GINS_Psf3_sf"/>
</dbReference>
<evidence type="ECO:0000313" key="2">
    <source>
        <dbReference type="Proteomes" id="UP001139887"/>
    </source>
</evidence>
<dbReference type="OrthoDB" id="10251744at2759"/>